<feature type="coiled-coil region" evidence="1">
    <location>
        <begin position="109"/>
        <end position="166"/>
    </location>
</feature>
<name>A0AAD1XEI7_EUPCR</name>
<dbReference type="AlphaFoldDB" id="A0AAD1XEI7"/>
<evidence type="ECO:0000313" key="3">
    <source>
        <dbReference type="Proteomes" id="UP001295684"/>
    </source>
</evidence>
<accession>A0AAD1XEI7</accession>
<keyword evidence="1" id="KW-0175">Coiled coil</keyword>
<proteinExistence type="predicted"/>
<protein>
    <submittedName>
        <fullName evidence="2">Uncharacterized protein</fullName>
    </submittedName>
</protein>
<comment type="caution">
    <text evidence="2">The sequence shown here is derived from an EMBL/GenBank/DDBJ whole genome shotgun (WGS) entry which is preliminary data.</text>
</comment>
<gene>
    <name evidence="2" type="ORF">ECRASSUSDP1_LOCUS9583</name>
</gene>
<dbReference type="Proteomes" id="UP001295684">
    <property type="component" value="Unassembled WGS sequence"/>
</dbReference>
<reference evidence="2" key="1">
    <citation type="submission" date="2023-07" db="EMBL/GenBank/DDBJ databases">
        <authorList>
            <consortium name="AG Swart"/>
            <person name="Singh M."/>
            <person name="Singh A."/>
            <person name="Seah K."/>
            <person name="Emmerich C."/>
        </authorList>
    </citation>
    <scope>NUCLEOTIDE SEQUENCE</scope>
    <source>
        <strain evidence="2">DP1</strain>
    </source>
</reference>
<evidence type="ECO:0000313" key="2">
    <source>
        <dbReference type="EMBL" id="CAI2368292.1"/>
    </source>
</evidence>
<dbReference type="EMBL" id="CAMPGE010009425">
    <property type="protein sequence ID" value="CAI2368292.1"/>
    <property type="molecule type" value="Genomic_DNA"/>
</dbReference>
<keyword evidence="3" id="KW-1185">Reference proteome</keyword>
<sequence length="455" mass="52398">MGNASSVGCGDTCLPEEMCGSGNTILKYGGTGVNSKDQVIYYFSEEKKNSQVDKTTSLLKAEEDAFYKKLPGKIEDYELFMCLPGKIFEPCTKKDLKKYDKNVQKEVNLRIKESKLRELYEQLEDIEQALYECEDEKSEKTLNRKKNDLEAMIDRAEDLKEECNKLGLGMDKECHHLQGEVIVKKKRFKICPLDPDYLGLAHLVEKSVQKISRKTNNVQMKYFTLSEFLDILPEMVREKFKTGILNLDLDNIDDLNCFNTIARRLTSQDTVLPSQIKKLLISNIDDNSSGEILGDLLAEHLPEELDHLCLIWNDLEESNDVLLKKLCYNNGTIRKKITFQNLAISKELNLEKFISKFLFEVKTLVFINCSFKINELQLLDKKDNSKDKFEDTKKPSRSAQLEKERRLREVIFEDCDFGNRSKKRRNSLQVIVEALNGVRILAKKPISITINESNA</sequence>
<organism evidence="2 3">
    <name type="scientific">Euplotes crassus</name>
    <dbReference type="NCBI Taxonomy" id="5936"/>
    <lineage>
        <taxon>Eukaryota</taxon>
        <taxon>Sar</taxon>
        <taxon>Alveolata</taxon>
        <taxon>Ciliophora</taxon>
        <taxon>Intramacronucleata</taxon>
        <taxon>Spirotrichea</taxon>
        <taxon>Hypotrichia</taxon>
        <taxon>Euplotida</taxon>
        <taxon>Euplotidae</taxon>
        <taxon>Moneuplotes</taxon>
    </lineage>
</organism>
<evidence type="ECO:0000256" key="1">
    <source>
        <dbReference type="SAM" id="Coils"/>
    </source>
</evidence>